<organism evidence="1 2">
    <name type="scientific">Ramazzottius varieornatus</name>
    <name type="common">Water bear</name>
    <name type="synonym">Tardigrade</name>
    <dbReference type="NCBI Taxonomy" id="947166"/>
    <lineage>
        <taxon>Eukaryota</taxon>
        <taxon>Metazoa</taxon>
        <taxon>Ecdysozoa</taxon>
        <taxon>Tardigrada</taxon>
        <taxon>Eutardigrada</taxon>
        <taxon>Parachela</taxon>
        <taxon>Hypsibioidea</taxon>
        <taxon>Ramazzottiidae</taxon>
        <taxon>Ramazzottius</taxon>
    </lineage>
</organism>
<protein>
    <submittedName>
        <fullName evidence="1">Uncharacterized protein</fullName>
    </submittedName>
</protein>
<proteinExistence type="predicted"/>
<evidence type="ECO:0000313" key="2">
    <source>
        <dbReference type="Proteomes" id="UP000186922"/>
    </source>
</evidence>
<comment type="caution">
    <text evidence="1">The sequence shown here is derived from an EMBL/GenBank/DDBJ whole genome shotgun (WGS) entry which is preliminary data.</text>
</comment>
<name>A0A1D1UII1_RAMVA</name>
<evidence type="ECO:0000313" key="1">
    <source>
        <dbReference type="EMBL" id="GAU89516.1"/>
    </source>
</evidence>
<accession>A0A1D1UII1</accession>
<keyword evidence="2" id="KW-1185">Reference proteome</keyword>
<gene>
    <name evidence="1" type="primary">RvY_02060-1</name>
    <name evidence="1" type="synonym">RvY_02060.1</name>
    <name evidence="1" type="ORF">RvY_02060</name>
</gene>
<dbReference type="AlphaFoldDB" id="A0A1D1UII1"/>
<dbReference type="EMBL" id="BDGG01000001">
    <property type="protein sequence ID" value="GAU89516.1"/>
    <property type="molecule type" value="Genomic_DNA"/>
</dbReference>
<reference evidence="1 2" key="1">
    <citation type="journal article" date="2016" name="Nat. Commun.">
        <title>Extremotolerant tardigrade genome and improved radiotolerance of human cultured cells by tardigrade-unique protein.</title>
        <authorList>
            <person name="Hashimoto T."/>
            <person name="Horikawa D.D."/>
            <person name="Saito Y."/>
            <person name="Kuwahara H."/>
            <person name="Kozuka-Hata H."/>
            <person name="Shin-I T."/>
            <person name="Minakuchi Y."/>
            <person name="Ohishi K."/>
            <person name="Motoyama A."/>
            <person name="Aizu T."/>
            <person name="Enomoto A."/>
            <person name="Kondo K."/>
            <person name="Tanaka S."/>
            <person name="Hara Y."/>
            <person name="Koshikawa S."/>
            <person name="Sagara H."/>
            <person name="Miura T."/>
            <person name="Yokobori S."/>
            <person name="Miyagawa K."/>
            <person name="Suzuki Y."/>
            <person name="Kubo T."/>
            <person name="Oyama M."/>
            <person name="Kohara Y."/>
            <person name="Fujiyama A."/>
            <person name="Arakawa K."/>
            <person name="Katayama T."/>
            <person name="Toyoda A."/>
            <person name="Kunieda T."/>
        </authorList>
    </citation>
    <scope>NUCLEOTIDE SEQUENCE [LARGE SCALE GENOMIC DNA]</scope>
    <source>
        <strain evidence="1 2">YOKOZUNA-1</strain>
    </source>
</reference>
<sequence length="122" mass="13685">MRSSFEHIDDEGRECIVQLRPCFGGANCPRYGVTGRIDAIMCYFQTLPRTRIQVRPLPTSTLGGIFQCDSREVRKSLWMNSGSLTLVASIFMFDRADDHVHYQGDMITSKSAGKTETTAVCK</sequence>
<dbReference type="Proteomes" id="UP000186922">
    <property type="component" value="Unassembled WGS sequence"/>
</dbReference>